<feature type="disulfide bond" evidence="5">
    <location>
        <begin position="613"/>
        <end position="622"/>
    </location>
</feature>
<keyword evidence="2 7" id="KW-0732">Signal</keyword>
<dbReference type="FunFam" id="2.10.25.10:FF:000118">
    <property type="entry name" value="protein delta homolog 2"/>
    <property type="match status" value="1"/>
</dbReference>
<dbReference type="InterPro" id="IPR000742">
    <property type="entry name" value="EGF"/>
</dbReference>
<reference evidence="9" key="1">
    <citation type="submission" date="2021-02" db="EMBL/GenBank/DDBJ databases">
        <authorList>
            <person name="Nowell W R."/>
        </authorList>
    </citation>
    <scope>NUCLEOTIDE SEQUENCE</scope>
</reference>
<proteinExistence type="predicted"/>
<dbReference type="GO" id="GO:0032991">
    <property type="term" value="C:protein-containing complex"/>
    <property type="evidence" value="ECO:0007669"/>
    <property type="project" value="TreeGrafter"/>
</dbReference>
<dbReference type="Proteomes" id="UP000663828">
    <property type="component" value="Unassembled WGS sequence"/>
</dbReference>
<feature type="disulfide bond" evidence="5">
    <location>
        <begin position="574"/>
        <end position="583"/>
    </location>
</feature>
<keyword evidence="4 5" id="KW-1015">Disulfide bond</keyword>
<evidence type="ECO:0000259" key="8">
    <source>
        <dbReference type="PROSITE" id="PS50026"/>
    </source>
</evidence>
<dbReference type="Gene3D" id="2.10.25.10">
    <property type="entry name" value="Laminin"/>
    <property type="match status" value="3"/>
</dbReference>
<comment type="caution">
    <text evidence="9">The sequence shown here is derived from an EMBL/GenBank/DDBJ whole genome shotgun (WGS) entry which is preliminary data.</text>
</comment>
<dbReference type="PANTHER" id="PTHR24049:SF22">
    <property type="entry name" value="DROSOPHILA CRUMBS HOMOLOG"/>
    <property type="match status" value="1"/>
</dbReference>
<evidence type="ECO:0000256" key="2">
    <source>
        <dbReference type="ARBA" id="ARBA00022729"/>
    </source>
</evidence>
<keyword evidence="6" id="KW-0812">Transmembrane</keyword>
<evidence type="ECO:0000256" key="6">
    <source>
        <dbReference type="SAM" id="Phobius"/>
    </source>
</evidence>
<evidence type="ECO:0000256" key="1">
    <source>
        <dbReference type="ARBA" id="ARBA00022536"/>
    </source>
</evidence>
<keyword evidence="6" id="KW-0472">Membrane</keyword>
<feature type="domain" description="EGF-like" evidence="8">
    <location>
        <begin position="586"/>
        <end position="623"/>
    </location>
</feature>
<dbReference type="GO" id="GO:0005886">
    <property type="term" value="C:plasma membrane"/>
    <property type="evidence" value="ECO:0007669"/>
    <property type="project" value="TreeGrafter"/>
</dbReference>
<feature type="domain" description="EGF-like" evidence="8">
    <location>
        <begin position="625"/>
        <end position="662"/>
    </location>
</feature>
<feature type="domain" description="EGF-like" evidence="8">
    <location>
        <begin position="544"/>
        <end position="584"/>
    </location>
</feature>
<comment type="caution">
    <text evidence="5">Lacks conserved residue(s) required for the propagation of feature annotation.</text>
</comment>
<dbReference type="PROSITE" id="PS50026">
    <property type="entry name" value="EGF_3"/>
    <property type="match status" value="3"/>
</dbReference>
<evidence type="ECO:0000256" key="7">
    <source>
        <dbReference type="SAM" id="SignalP"/>
    </source>
</evidence>
<dbReference type="GO" id="GO:0007157">
    <property type="term" value="P:heterophilic cell-cell adhesion via plasma membrane cell adhesion molecules"/>
    <property type="evidence" value="ECO:0007669"/>
    <property type="project" value="TreeGrafter"/>
</dbReference>
<dbReference type="EMBL" id="CAJNOR010000005">
    <property type="protein sequence ID" value="CAF0746388.1"/>
    <property type="molecule type" value="Genomic_DNA"/>
</dbReference>
<keyword evidence="6" id="KW-1133">Transmembrane helix</keyword>
<dbReference type="SUPFAM" id="SSF57196">
    <property type="entry name" value="EGF/Laminin"/>
    <property type="match status" value="3"/>
</dbReference>
<sequence>MFLMNVFWIQLIIGFSIIGISSSDNSHSLVSSNNHHSIFLITFGNGSRICLNHTVTNFGFQTELRPEFKGNCTPGEGKYSFVNVIYSLDQKWHTGITDHTDDQNGYMYLVNLPKENGIIFRFTATNLTVGFRYEFSTYLANICCQMPKVIKPNILFKVGSVSSYGLSAFVKELATRNISEYIDTTWHKYSLTFKATHSSLTLSMISEKDRGAGNVIAIDDIELRLIPPNQLDVCSSESDGSFPIKKDGLGKSVFLITFGNGSCKCLKKETESFNFSTKFIRDDKCGQSFHDGYFSFRNSISGFSGWHNGESDHTADDNGYMFLVNLGGISDFIFRLNVTNINIGSRYEFSTYLANIFKPSGMSVKPNVRFKVESILPNGVSLLIAQLVTGDISECAKMTWIKYSLPFTATSSLVILTIISEKVDIYGNDIAIDDIELRLCSAACYENCSSMILSTTAPAACASDTITTTMSMKDELTTRLTAITTTITTMKTTETIRMTTTELVDRTTIRAVTTTRMSSKLPMLYFIPEACHNMSTISRSCNISNSPCEMMKPCLNDGTCTDDRTTTLHYRCSCLLDFSGSHCEFDNRTCTKHICLNNGQCDASLKKPFYCKCKDGWYGPHCQWMEHGCKEGLCLNRGVCQPIPRNYTCRCLEGSYYGRHCEFATRRLTILRIASKSLGYIAIIAIMTVVLFVVILDILKYCFGIDVTGRELARYRREKRRKRRVIQRFVYVNAIPQSTLKTTAETSP</sequence>
<organism evidence="9 10">
    <name type="scientific">Adineta ricciae</name>
    <name type="common">Rotifer</name>
    <dbReference type="NCBI Taxonomy" id="249248"/>
    <lineage>
        <taxon>Eukaryota</taxon>
        <taxon>Metazoa</taxon>
        <taxon>Spiralia</taxon>
        <taxon>Gnathifera</taxon>
        <taxon>Rotifera</taxon>
        <taxon>Eurotatoria</taxon>
        <taxon>Bdelloidea</taxon>
        <taxon>Adinetida</taxon>
        <taxon>Adinetidae</taxon>
        <taxon>Adineta</taxon>
    </lineage>
</organism>
<dbReference type="SMART" id="SM00181">
    <property type="entry name" value="EGF"/>
    <property type="match status" value="3"/>
</dbReference>
<evidence type="ECO:0000313" key="9">
    <source>
        <dbReference type="EMBL" id="CAF0746388.1"/>
    </source>
</evidence>
<feature type="chain" id="PRO_5032369027" description="EGF-like domain-containing protein" evidence="7">
    <location>
        <begin position="24"/>
        <end position="748"/>
    </location>
</feature>
<feature type="transmembrane region" description="Helical" evidence="6">
    <location>
        <begin position="678"/>
        <end position="699"/>
    </location>
</feature>
<evidence type="ECO:0000256" key="5">
    <source>
        <dbReference type="PROSITE-ProRule" id="PRU00076"/>
    </source>
</evidence>
<evidence type="ECO:0000256" key="3">
    <source>
        <dbReference type="ARBA" id="ARBA00022737"/>
    </source>
</evidence>
<evidence type="ECO:0000313" key="10">
    <source>
        <dbReference type="Proteomes" id="UP000663828"/>
    </source>
</evidence>
<evidence type="ECO:0000256" key="4">
    <source>
        <dbReference type="ARBA" id="ARBA00023157"/>
    </source>
</evidence>
<accession>A0A813P5W6</accession>
<dbReference type="InterPro" id="IPR051022">
    <property type="entry name" value="Notch_Cell-Fate_Det"/>
</dbReference>
<dbReference type="GO" id="GO:0045197">
    <property type="term" value="P:establishment or maintenance of epithelial cell apical/basal polarity"/>
    <property type="evidence" value="ECO:0007669"/>
    <property type="project" value="TreeGrafter"/>
</dbReference>
<dbReference type="AlphaFoldDB" id="A0A813P5W6"/>
<dbReference type="PROSITE" id="PS01186">
    <property type="entry name" value="EGF_2"/>
    <property type="match status" value="1"/>
</dbReference>
<protein>
    <recommendedName>
        <fullName evidence="8">EGF-like domain-containing protein</fullName>
    </recommendedName>
</protein>
<keyword evidence="1 5" id="KW-0245">EGF-like domain</keyword>
<dbReference type="PANTHER" id="PTHR24049">
    <property type="entry name" value="CRUMBS FAMILY MEMBER"/>
    <property type="match status" value="1"/>
</dbReference>
<feature type="signal peptide" evidence="7">
    <location>
        <begin position="1"/>
        <end position="23"/>
    </location>
</feature>
<dbReference type="CDD" id="cd00054">
    <property type="entry name" value="EGF_CA"/>
    <property type="match status" value="3"/>
</dbReference>
<gene>
    <name evidence="9" type="ORF">XAT740_LOCUS178</name>
</gene>
<keyword evidence="10" id="KW-1185">Reference proteome</keyword>
<keyword evidence="3" id="KW-0677">Repeat</keyword>
<dbReference type="PROSITE" id="PS00022">
    <property type="entry name" value="EGF_1"/>
    <property type="match status" value="2"/>
</dbReference>
<name>A0A813P5W6_ADIRI</name>